<dbReference type="OMA" id="WAVIANF"/>
<dbReference type="PANTHER" id="PTHR43731">
    <property type="entry name" value="RHOMBOID PROTEASE"/>
    <property type="match status" value="1"/>
</dbReference>
<dbReference type="AlphaFoldDB" id="A0A6A5BS02"/>
<dbReference type="PANTHER" id="PTHR43731:SF14">
    <property type="entry name" value="PRESENILIN-ASSOCIATED RHOMBOID-LIKE PROTEIN, MITOCHONDRIAL"/>
    <property type="match status" value="1"/>
</dbReference>
<dbReference type="VEuPathDB" id="AmoebaDB:NfTy_037870"/>
<evidence type="ECO:0000256" key="4">
    <source>
        <dbReference type="ARBA" id="ARBA00022801"/>
    </source>
</evidence>
<evidence type="ECO:0000256" key="1">
    <source>
        <dbReference type="ARBA" id="ARBA00004141"/>
    </source>
</evidence>
<keyword evidence="4" id="KW-0378">Hydrolase</keyword>
<dbReference type="SUPFAM" id="SSF144091">
    <property type="entry name" value="Rhomboid-like"/>
    <property type="match status" value="1"/>
</dbReference>
<dbReference type="GeneID" id="68119856"/>
<feature type="transmembrane region" description="Helical" evidence="8">
    <location>
        <begin position="174"/>
        <end position="195"/>
    </location>
</feature>
<evidence type="ECO:0000256" key="8">
    <source>
        <dbReference type="SAM" id="Phobius"/>
    </source>
</evidence>
<feature type="transmembrane region" description="Helical" evidence="8">
    <location>
        <begin position="311"/>
        <end position="329"/>
    </location>
</feature>
<feature type="compositionally biased region" description="Polar residues" evidence="7">
    <location>
        <begin position="91"/>
        <end position="103"/>
    </location>
</feature>
<feature type="transmembrane region" description="Helical" evidence="8">
    <location>
        <begin position="349"/>
        <end position="368"/>
    </location>
</feature>
<feature type="transmembrane region" description="Helical" evidence="8">
    <location>
        <begin position="265"/>
        <end position="282"/>
    </location>
</feature>
<dbReference type="Proteomes" id="UP000444721">
    <property type="component" value="Unassembled WGS sequence"/>
</dbReference>
<gene>
    <name evidence="10" type="ORF">FDP41_012641</name>
</gene>
<comment type="similarity">
    <text evidence="2">Belongs to the peptidase S54 family.</text>
</comment>
<name>A0A6A5BS02_NAEFO</name>
<accession>A0A6A5BS02</accession>
<dbReference type="InterPro" id="IPR050925">
    <property type="entry name" value="Rhomboid_protease_S54"/>
</dbReference>
<sequence length="540" mass="61034">MIRRLRLCDHQKARTLLSSLPSKSKSTTHSSIIFNQKPYIFQSMEHNPFIVGTSRLFSALRSNCITQFNHWSRSDAPINDPHHHHHSSIITNSKNHGSQSPIQTFHHSHSLERTIMDHSRQRNYNTSCKLQESSGDPAQDFFDEMRRMYIHEEMVQNFYEFESQRGKSAHGRRLLWTFLAFPAVFALLVACTVGFDKMFHEEVQGNIQVLVQQALSQYIQSVEQQKKASKAKESKVPTPLLTKGPIINEPNDNAFNEIEKDVKRYPFLYAIIAANVAAHFVVKQLRWSAPFAQFYTRHMTCSVNNILRGRIHTLVTCTFIHGGLAHLGFNMYALYSMGHLLYEVLSPEAFLGFYLGAGACASVGSILLKLITKNYYQGSVGASGAVFAIMFAGLNIISLEKAKLNLIFLPDSLGGFDPKYFLPAYFIGEILFNVFSRRVKLDTGAHLTGAVFGYAALSALRKQEYHQQRRCTELSSRKTYYFGQVREMRKDGLGLLISPQWAVIANFKDGSAIGQGIVFQKGQDGQWRGAGVMLDQVKAK</sequence>
<evidence type="ECO:0000256" key="3">
    <source>
        <dbReference type="ARBA" id="ARBA00022692"/>
    </source>
</evidence>
<organism evidence="10 11">
    <name type="scientific">Naegleria fowleri</name>
    <name type="common">Brain eating amoeba</name>
    <dbReference type="NCBI Taxonomy" id="5763"/>
    <lineage>
        <taxon>Eukaryota</taxon>
        <taxon>Discoba</taxon>
        <taxon>Heterolobosea</taxon>
        <taxon>Tetramitia</taxon>
        <taxon>Eutetramitia</taxon>
        <taxon>Vahlkampfiidae</taxon>
        <taxon>Naegleria</taxon>
    </lineage>
</organism>
<dbReference type="OrthoDB" id="10260614at2759"/>
<feature type="transmembrane region" description="Helical" evidence="8">
    <location>
        <begin position="380"/>
        <end position="399"/>
    </location>
</feature>
<evidence type="ECO:0000313" key="10">
    <source>
        <dbReference type="EMBL" id="KAF0980853.1"/>
    </source>
</evidence>
<feature type="transmembrane region" description="Helical" evidence="8">
    <location>
        <begin position="419"/>
        <end position="436"/>
    </location>
</feature>
<dbReference type="Gene3D" id="1.20.1540.10">
    <property type="entry name" value="Rhomboid-like"/>
    <property type="match status" value="1"/>
</dbReference>
<evidence type="ECO:0000256" key="2">
    <source>
        <dbReference type="ARBA" id="ARBA00009045"/>
    </source>
</evidence>
<feature type="region of interest" description="Disordered" evidence="7">
    <location>
        <begin position="76"/>
        <end position="103"/>
    </location>
</feature>
<dbReference type="VEuPathDB" id="AmoebaDB:NF0130780"/>
<comment type="subcellular location">
    <subcellularLocation>
        <location evidence="1">Membrane</location>
        <topology evidence="1">Multi-pass membrane protein</topology>
    </subcellularLocation>
</comment>
<dbReference type="InterPro" id="IPR022764">
    <property type="entry name" value="Peptidase_S54_rhomboid_dom"/>
</dbReference>
<evidence type="ECO:0000256" key="6">
    <source>
        <dbReference type="ARBA" id="ARBA00023136"/>
    </source>
</evidence>
<reference evidence="10 11" key="1">
    <citation type="journal article" date="2019" name="Sci. Rep.">
        <title>Nanopore sequencing improves the draft genome of the human pathogenic amoeba Naegleria fowleri.</title>
        <authorList>
            <person name="Liechti N."/>
            <person name="Schurch N."/>
            <person name="Bruggmann R."/>
            <person name="Wittwer M."/>
        </authorList>
    </citation>
    <scope>NUCLEOTIDE SEQUENCE [LARGE SCALE GENOMIC DNA]</scope>
    <source>
        <strain evidence="10 11">ATCC 30894</strain>
    </source>
</reference>
<evidence type="ECO:0000313" key="11">
    <source>
        <dbReference type="Proteomes" id="UP000444721"/>
    </source>
</evidence>
<keyword evidence="6 8" id="KW-0472">Membrane</keyword>
<protein>
    <recommendedName>
        <fullName evidence="9">Peptidase S54 rhomboid domain-containing protein</fullName>
    </recommendedName>
</protein>
<keyword evidence="11" id="KW-1185">Reference proteome</keyword>
<evidence type="ECO:0000256" key="5">
    <source>
        <dbReference type="ARBA" id="ARBA00022989"/>
    </source>
</evidence>
<dbReference type="GO" id="GO:0004252">
    <property type="term" value="F:serine-type endopeptidase activity"/>
    <property type="evidence" value="ECO:0007669"/>
    <property type="project" value="InterPro"/>
</dbReference>
<evidence type="ECO:0000259" key="9">
    <source>
        <dbReference type="Pfam" id="PF01694"/>
    </source>
</evidence>
<dbReference type="GO" id="GO:0016020">
    <property type="term" value="C:membrane"/>
    <property type="evidence" value="ECO:0007669"/>
    <property type="project" value="UniProtKB-SubCell"/>
</dbReference>
<keyword evidence="5 8" id="KW-1133">Transmembrane helix</keyword>
<feature type="domain" description="Peptidase S54 rhomboid" evidence="9">
    <location>
        <begin position="309"/>
        <end position="460"/>
    </location>
</feature>
<proteinExistence type="inferred from homology"/>
<dbReference type="InterPro" id="IPR035952">
    <property type="entry name" value="Rhomboid-like_sf"/>
</dbReference>
<keyword evidence="3 8" id="KW-0812">Transmembrane</keyword>
<comment type="caution">
    <text evidence="10">The sequence shown here is derived from an EMBL/GenBank/DDBJ whole genome shotgun (WGS) entry which is preliminary data.</text>
</comment>
<dbReference type="RefSeq" id="XP_044565566.1">
    <property type="nucleotide sequence ID" value="XM_044703183.1"/>
</dbReference>
<evidence type="ECO:0000256" key="7">
    <source>
        <dbReference type="SAM" id="MobiDB-lite"/>
    </source>
</evidence>
<dbReference type="VEuPathDB" id="AmoebaDB:FDP41_012641"/>
<dbReference type="Pfam" id="PF01694">
    <property type="entry name" value="Rhomboid"/>
    <property type="match status" value="1"/>
</dbReference>
<dbReference type="EMBL" id="VFQX01000016">
    <property type="protein sequence ID" value="KAF0980853.1"/>
    <property type="molecule type" value="Genomic_DNA"/>
</dbReference>